<organism evidence="1 2">
    <name type="scientific">Russula earlei</name>
    <dbReference type="NCBI Taxonomy" id="71964"/>
    <lineage>
        <taxon>Eukaryota</taxon>
        <taxon>Fungi</taxon>
        <taxon>Dikarya</taxon>
        <taxon>Basidiomycota</taxon>
        <taxon>Agaricomycotina</taxon>
        <taxon>Agaricomycetes</taxon>
        <taxon>Russulales</taxon>
        <taxon>Russulaceae</taxon>
        <taxon>Russula</taxon>
    </lineage>
</organism>
<dbReference type="Proteomes" id="UP001207468">
    <property type="component" value="Unassembled WGS sequence"/>
</dbReference>
<keyword evidence="2" id="KW-1185">Reference proteome</keyword>
<comment type="caution">
    <text evidence="1">The sequence shown here is derived from an EMBL/GenBank/DDBJ whole genome shotgun (WGS) entry which is preliminary data.</text>
</comment>
<reference evidence="1" key="1">
    <citation type="submission" date="2021-03" db="EMBL/GenBank/DDBJ databases">
        <title>Evolutionary priming and transition to the ectomycorrhizal habit in an iconic lineage of mushroom-forming fungi: is preadaptation a requirement?</title>
        <authorList>
            <consortium name="DOE Joint Genome Institute"/>
            <person name="Looney B.P."/>
            <person name="Miyauchi S."/>
            <person name="Morin E."/>
            <person name="Drula E."/>
            <person name="Courty P.E."/>
            <person name="Chicoki N."/>
            <person name="Fauchery L."/>
            <person name="Kohler A."/>
            <person name="Kuo A."/>
            <person name="LaButti K."/>
            <person name="Pangilinan J."/>
            <person name="Lipzen A."/>
            <person name="Riley R."/>
            <person name="Andreopoulos W."/>
            <person name="He G."/>
            <person name="Johnson J."/>
            <person name="Barry K.W."/>
            <person name="Grigoriev I.V."/>
            <person name="Nagy L."/>
            <person name="Hibbett D."/>
            <person name="Henrissat B."/>
            <person name="Matheny P.B."/>
            <person name="Labbe J."/>
            <person name="Martin A.F."/>
        </authorList>
    </citation>
    <scope>NUCLEOTIDE SEQUENCE</scope>
    <source>
        <strain evidence="1">BPL698</strain>
    </source>
</reference>
<sequence>MQVNDLLEANVRIRDLKKDRVNFVLENVDLSFANSLRRVMMADIPTVAIDMVEFETNTTALPDEFIAHRLGMIPLVSANCDEAIRYSRDCTCLESCQNCSIELVLNVACNENRTMEINSNHLDVVARGGYGWREEVDDGEEIARRSENFGHPVGKSDPSAPPILICKIRKGQELRVRCIAKKGIAKEHAKWSPCSAVSFEYDPHNRLRHTTYWHETDIKKEWPLSANAEEEEPQRDDELFDYNAQPQKFYLEVETDGSLGPQEVVMKGLTELQTKLANLVLGLKSDPNELDALGGDGGAHLPPANGTATAQAAPRAASAAAAGWGQGQEAASGPGWGGTAGTPGVGDRSGSNSGWGTSPPAGGGTAWGGSSASAGPGASPSAGGWGANATSSAWGAAGSGWGTGSPARNTGWSSPTSQQQTQSGWNV</sequence>
<name>A0ACC0UHT3_9AGAM</name>
<dbReference type="EMBL" id="JAGFNK010000026">
    <property type="protein sequence ID" value="KAI9511135.1"/>
    <property type="molecule type" value="Genomic_DNA"/>
</dbReference>
<accession>A0ACC0UHT3</accession>
<gene>
    <name evidence="1" type="ORF">F5148DRAFT_1172931</name>
</gene>
<protein>
    <submittedName>
        <fullName evidence="1">Insert subdomain of RNA polymerase alpha subunit</fullName>
    </submittedName>
</protein>
<evidence type="ECO:0000313" key="2">
    <source>
        <dbReference type="Proteomes" id="UP001207468"/>
    </source>
</evidence>
<proteinExistence type="predicted"/>
<evidence type="ECO:0000313" key="1">
    <source>
        <dbReference type="EMBL" id="KAI9511135.1"/>
    </source>
</evidence>